<proteinExistence type="predicted"/>
<dbReference type="InterPro" id="IPR009057">
    <property type="entry name" value="Homeodomain-like_sf"/>
</dbReference>
<keyword evidence="4" id="KW-0804">Transcription</keyword>
<evidence type="ECO:0000313" key="8">
    <source>
        <dbReference type="Proteomes" id="UP000269883"/>
    </source>
</evidence>
<dbReference type="Proteomes" id="UP000269883">
    <property type="component" value="Chromosome"/>
</dbReference>
<feature type="domain" description="HTH tetR-type" evidence="6">
    <location>
        <begin position="9"/>
        <end position="69"/>
    </location>
</feature>
<evidence type="ECO:0000256" key="1">
    <source>
        <dbReference type="ARBA" id="ARBA00022491"/>
    </source>
</evidence>
<accession>A0A2Z6B3L9</accession>
<organism evidence="7 8">
    <name type="scientific">Desulfovibrio ferrophilus</name>
    <dbReference type="NCBI Taxonomy" id="241368"/>
    <lineage>
        <taxon>Bacteria</taxon>
        <taxon>Pseudomonadati</taxon>
        <taxon>Thermodesulfobacteriota</taxon>
        <taxon>Desulfovibrionia</taxon>
        <taxon>Desulfovibrionales</taxon>
        <taxon>Desulfovibrionaceae</taxon>
        <taxon>Desulfovibrio</taxon>
    </lineage>
</organism>
<protein>
    <submittedName>
        <fullName evidence="7">TetR family transcriptional regulator</fullName>
    </submittedName>
</protein>
<reference evidence="7 8" key="1">
    <citation type="journal article" date="2018" name="Sci. Adv.">
        <title>Multi-heme cytochromes provide a pathway for survival in energy-limited environments.</title>
        <authorList>
            <person name="Deng X."/>
            <person name="Dohmae N."/>
            <person name="Nealson K.H."/>
            <person name="Hashimoto K."/>
            <person name="Okamoto A."/>
        </authorList>
    </citation>
    <scope>NUCLEOTIDE SEQUENCE [LARGE SCALE GENOMIC DNA]</scope>
    <source>
        <strain evidence="7 8">IS5</strain>
    </source>
</reference>
<gene>
    <name evidence="7" type="ORF">DFE_3327</name>
</gene>
<dbReference type="EMBL" id="AP017378">
    <property type="protein sequence ID" value="BBD10053.1"/>
    <property type="molecule type" value="Genomic_DNA"/>
</dbReference>
<dbReference type="PROSITE" id="PS50977">
    <property type="entry name" value="HTH_TETR_2"/>
    <property type="match status" value="1"/>
</dbReference>
<evidence type="ECO:0000256" key="4">
    <source>
        <dbReference type="ARBA" id="ARBA00023163"/>
    </source>
</evidence>
<dbReference type="InterPro" id="IPR039538">
    <property type="entry name" value="BetI_C"/>
</dbReference>
<dbReference type="SUPFAM" id="SSF46689">
    <property type="entry name" value="Homeodomain-like"/>
    <property type="match status" value="1"/>
</dbReference>
<dbReference type="InterPro" id="IPR036271">
    <property type="entry name" value="Tet_transcr_reg_TetR-rel_C_sf"/>
</dbReference>
<keyword evidence="8" id="KW-1185">Reference proteome</keyword>
<dbReference type="GO" id="GO:0003677">
    <property type="term" value="F:DNA binding"/>
    <property type="evidence" value="ECO:0007669"/>
    <property type="project" value="UniProtKB-UniRule"/>
</dbReference>
<evidence type="ECO:0000256" key="5">
    <source>
        <dbReference type="PROSITE-ProRule" id="PRU00335"/>
    </source>
</evidence>
<dbReference type="Pfam" id="PF00440">
    <property type="entry name" value="TetR_N"/>
    <property type="match status" value="1"/>
</dbReference>
<dbReference type="Gene3D" id="1.10.357.10">
    <property type="entry name" value="Tetracycline Repressor, domain 2"/>
    <property type="match status" value="1"/>
</dbReference>
<feature type="DNA-binding region" description="H-T-H motif" evidence="5">
    <location>
        <begin position="32"/>
        <end position="51"/>
    </location>
</feature>
<name>A0A2Z6B3L9_9BACT</name>
<dbReference type="PANTHER" id="PTHR43479">
    <property type="entry name" value="ACREF/ENVCD OPERON REPRESSOR-RELATED"/>
    <property type="match status" value="1"/>
</dbReference>
<keyword evidence="3 5" id="KW-0238">DNA-binding</keyword>
<evidence type="ECO:0000313" key="7">
    <source>
        <dbReference type="EMBL" id="BBD10053.1"/>
    </source>
</evidence>
<dbReference type="SUPFAM" id="SSF48498">
    <property type="entry name" value="Tetracyclin repressor-like, C-terminal domain"/>
    <property type="match status" value="1"/>
</dbReference>
<dbReference type="AlphaFoldDB" id="A0A2Z6B3L9"/>
<dbReference type="Pfam" id="PF13977">
    <property type="entry name" value="TetR_C_6"/>
    <property type="match status" value="1"/>
</dbReference>
<dbReference type="KEGG" id="dfl:DFE_3327"/>
<evidence type="ECO:0000259" key="6">
    <source>
        <dbReference type="PROSITE" id="PS50977"/>
    </source>
</evidence>
<dbReference type="Gene3D" id="1.10.10.60">
    <property type="entry name" value="Homeodomain-like"/>
    <property type="match status" value="1"/>
</dbReference>
<evidence type="ECO:0000256" key="3">
    <source>
        <dbReference type="ARBA" id="ARBA00023125"/>
    </source>
</evidence>
<evidence type="ECO:0000256" key="2">
    <source>
        <dbReference type="ARBA" id="ARBA00023015"/>
    </source>
</evidence>
<keyword evidence="2" id="KW-0805">Transcription regulation</keyword>
<dbReference type="InterPro" id="IPR050624">
    <property type="entry name" value="HTH-type_Tx_Regulator"/>
</dbReference>
<dbReference type="PRINTS" id="PR00455">
    <property type="entry name" value="HTHTETR"/>
</dbReference>
<keyword evidence="1" id="KW-0678">Repressor</keyword>
<dbReference type="InterPro" id="IPR001647">
    <property type="entry name" value="HTH_TetR"/>
</dbReference>
<sequence>MKKQQEKSQQTRLELEASAISLFGQKGFTKTSIAEITAEAGYSKGCFYRHWESKGELFLKIIEGKLKSYREQRDNHFPITHDLDEAMGIIWDFLETIIDDQDWSRIFLEFTMHATRNETLRQALNQGAYRLSNELFAALVGNHVNSGYPAEKIGALNTALFEGFLIHSALGTGVLDKTDVRQAALTLARANGLKPQG</sequence>
<dbReference type="RefSeq" id="WP_338031049.1">
    <property type="nucleotide sequence ID" value="NZ_AP017378.1"/>
</dbReference>
<dbReference type="PANTHER" id="PTHR43479:SF11">
    <property type="entry name" value="ACREF_ENVCD OPERON REPRESSOR-RELATED"/>
    <property type="match status" value="1"/>
</dbReference>